<keyword evidence="2" id="KW-1185">Reference proteome</keyword>
<evidence type="ECO:0000313" key="1">
    <source>
        <dbReference type="EMBL" id="SIS67422.1"/>
    </source>
</evidence>
<sequence length="170" mass="19680">MSDDVERYWSKECEVDYIMTHVQLGEIKPVLRKRWNEIRLCLMDANICQQLVLLLKEPVMNLLYNDSRKRPGKSEMLYVLDLMDAIEGLARSGQMDTEEVAWLLVARNFNSRPFVDYYIRLLEKELNGKELDEEKLSLLVSMQRQTAYLGLFAQPGLVPAALPVKDVVNA</sequence>
<accession>A0A1N7L0N9</accession>
<name>A0A1N7L0N9_9BACT</name>
<dbReference type="Proteomes" id="UP000186917">
    <property type="component" value="Unassembled WGS sequence"/>
</dbReference>
<reference evidence="2" key="1">
    <citation type="submission" date="2017-01" db="EMBL/GenBank/DDBJ databases">
        <authorList>
            <person name="Varghese N."/>
            <person name="Submissions S."/>
        </authorList>
    </citation>
    <scope>NUCLEOTIDE SEQUENCE [LARGE SCALE GENOMIC DNA]</scope>
    <source>
        <strain evidence="2">DSM 21054</strain>
    </source>
</reference>
<gene>
    <name evidence="1" type="ORF">SAMN05421788_101555</name>
</gene>
<organism evidence="1 2">
    <name type="scientific">Filimonas lacunae</name>
    <dbReference type="NCBI Taxonomy" id="477680"/>
    <lineage>
        <taxon>Bacteria</taxon>
        <taxon>Pseudomonadati</taxon>
        <taxon>Bacteroidota</taxon>
        <taxon>Chitinophagia</taxon>
        <taxon>Chitinophagales</taxon>
        <taxon>Chitinophagaceae</taxon>
        <taxon>Filimonas</taxon>
    </lineage>
</organism>
<protein>
    <submittedName>
        <fullName evidence="1">Uncharacterized protein</fullName>
    </submittedName>
</protein>
<proteinExistence type="predicted"/>
<dbReference type="AlphaFoldDB" id="A0A1N7L0N9"/>
<evidence type="ECO:0000313" key="2">
    <source>
        <dbReference type="Proteomes" id="UP000186917"/>
    </source>
</evidence>
<dbReference type="EMBL" id="FTOR01000001">
    <property type="protein sequence ID" value="SIS67422.1"/>
    <property type="molecule type" value="Genomic_DNA"/>
</dbReference>